<evidence type="ECO:0000313" key="10">
    <source>
        <dbReference type="EMBL" id="KIE41750.1"/>
    </source>
</evidence>
<feature type="transmembrane region" description="Helical" evidence="8">
    <location>
        <begin position="107"/>
        <end position="126"/>
    </location>
</feature>
<keyword evidence="4 7" id="KW-0812">Transmembrane</keyword>
<evidence type="ECO:0000256" key="6">
    <source>
        <dbReference type="ARBA" id="ARBA00023136"/>
    </source>
</evidence>
<gene>
    <name evidence="10" type="ORF">SE37_03455</name>
</gene>
<evidence type="ECO:0000256" key="1">
    <source>
        <dbReference type="ARBA" id="ARBA00004651"/>
    </source>
</evidence>
<reference evidence="10 11" key="1">
    <citation type="submission" date="2015-01" db="EMBL/GenBank/DDBJ databases">
        <title>Genome sequence of the anaerobic bacterium Geobacter soli GSS01, a dissimilatory Fe(III) reducer from soil.</title>
        <authorList>
            <person name="Yang G."/>
            <person name="Zhou S."/>
        </authorList>
    </citation>
    <scope>NUCLEOTIDE SEQUENCE [LARGE SCALE GENOMIC DNA]</scope>
    <source>
        <strain evidence="10 11">GSS01</strain>
    </source>
</reference>
<feature type="transmembrane region" description="Helical" evidence="8">
    <location>
        <begin position="271"/>
        <end position="292"/>
    </location>
</feature>
<keyword evidence="6 8" id="KW-0472">Membrane</keyword>
<dbReference type="PANTHER" id="PTHR42703:SF1">
    <property type="entry name" value="NA(+)_H(+) ANTIPORTER SUBUNIT D1"/>
    <property type="match status" value="1"/>
</dbReference>
<proteinExistence type="inferred from homology"/>
<feature type="transmembrane region" description="Helical" evidence="8">
    <location>
        <begin position="299"/>
        <end position="321"/>
    </location>
</feature>
<feature type="transmembrane region" description="Helical" evidence="8">
    <location>
        <begin position="368"/>
        <end position="391"/>
    </location>
</feature>
<feature type="transmembrane region" description="Helical" evidence="8">
    <location>
        <begin position="132"/>
        <end position="150"/>
    </location>
</feature>
<dbReference type="Proteomes" id="UP000031433">
    <property type="component" value="Unassembled WGS sequence"/>
</dbReference>
<sequence length="504" mass="53223">MKLFLFLPLIIPLATAVAGLLAWNRRGVQRLLGICGTMALLGTGVGLLAIVQRQGVVSVQAGNWPAPFGITLVADLFSAVMVVVAGAMGLAVAVYSLASADIEHESLGYHPLMQVLLLGVCGSLLTGDLFNLYVWFEVMLIASFVLLALGGRREQMEGAIKYVALNLIASAFFLAGIGILYGMAGTLNMADLARQLREVPHGGTVPVIAALLFAAFGIKSAVFPLFFWLPASYHTPPVAVTTIFSALLTKVGVYVLVRIFTLIFVQEAEAGQALILAAAGLTMVTGVLGAVAQHEMRRLLSFHIVSQIGYLVMGLGLLTPLALAGTVFFMVHVIAAKSALFLVAGIVKRLTGTTELGELGGLYEGRPLVGMLFLVPAMALAGIPPLSGFWAKLALVRAGLLEGRYVVVAAALAVSILTLFSMTKIWAEAFWKDRPVPPGEPRVLYHPHVAGRAWLLLGMPALLLALTTVVMGVGAEPVFRLSLAAADQLLNPDLYIAAVLGAKP</sequence>
<keyword evidence="3" id="KW-1003">Cell membrane</keyword>
<dbReference type="Pfam" id="PF00361">
    <property type="entry name" value="Proton_antipo_M"/>
    <property type="match status" value="1"/>
</dbReference>
<feature type="transmembrane region" description="Helical" evidence="8">
    <location>
        <begin position="454"/>
        <end position="475"/>
    </location>
</feature>
<dbReference type="InterPro" id="IPR001750">
    <property type="entry name" value="ND/Mrp_TM"/>
</dbReference>
<comment type="caution">
    <text evidence="10">The sequence shown here is derived from an EMBL/GenBank/DDBJ whole genome shotgun (WGS) entry which is preliminary data.</text>
</comment>
<accession>A0A0C1U1Q4</accession>
<feature type="transmembrane region" description="Helical" evidence="8">
    <location>
        <begin position="6"/>
        <end position="24"/>
    </location>
</feature>
<comment type="subcellular location">
    <subcellularLocation>
        <location evidence="1">Cell membrane</location>
        <topology evidence="1">Multi-pass membrane protein</topology>
    </subcellularLocation>
    <subcellularLocation>
        <location evidence="7">Membrane</location>
        <topology evidence="7">Multi-pass membrane protein</topology>
    </subcellularLocation>
</comment>
<feature type="transmembrane region" description="Helical" evidence="8">
    <location>
        <begin position="327"/>
        <end position="347"/>
    </location>
</feature>
<dbReference type="AlphaFoldDB" id="A0A0C1U1Q4"/>
<dbReference type="NCBIfam" id="NF009306">
    <property type="entry name" value="PRK12663.1"/>
    <property type="match status" value="1"/>
</dbReference>
<evidence type="ECO:0000256" key="3">
    <source>
        <dbReference type="ARBA" id="ARBA00022475"/>
    </source>
</evidence>
<evidence type="ECO:0000313" key="11">
    <source>
        <dbReference type="Proteomes" id="UP000031433"/>
    </source>
</evidence>
<dbReference type="EMBL" id="JXBL01000001">
    <property type="protein sequence ID" value="KIE41750.1"/>
    <property type="molecule type" value="Genomic_DNA"/>
</dbReference>
<evidence type="ECO:0000256" key="4">
    <source>
        <dbReference type="ARBA" id="ARBA00022692"/>
    </source>
</evidence>
<comment type="similarity">
    <text evidence="2">Belongs to the CPA3 antiporters (TC 2.A.63) subunit D family.</text>
</comment>
<name>A0A0C1U1Q4_9BACT</name>
<organism evidence="10 11">
    <name type="scientific">Geobacter soli</name>
    <dbReference type="NCBI Taxonomy" id="1510391"/>
    <lineage>
        <taxon>Bacteria</taxon>
        <taxon>Pseudomonadati</taxon>
        <taxon>Thermodesulfobacteriota</taxon>
        <taxon>Desulfuromonadia</taxon>
        <taxon>Geobacterales</taxon>
        <taxon>Geobacteraceae</taxon>
        <taxon>Geobacter</taxon>
    </lineage>
</organism>
<dbReference type="PANTHER" id="PTHR42703">
    <property type="entry name" value="NADH DEHYDROGENASE"/>
    <property type="match status" value="1"/>
</dbReference>
<keyword evidence="5 8" id="KW-1133">Transmembrane helix</keyword>
<dbReference type="RefSeq" id="WP_039643671.1">
    <property type="nucleotide sequence ID" value="NZ_JXBL01000001.1"/>
</dbReference>
<evidence type="ECO:0000256" key="5">
    <source>
        <dbReference type="ARBA" id="ARBA00022989"/>
    </source>
</evidence>
<feature type="transmembrane region" description="Helical" evidence="8">
    <location>
        <begin position="241"/>
        <end position="265"/>
    </location>
</feature>
<feature type="transmembrane region" description="Helical" evidence="8">
    <location>
        <begin position="70"/>
        <end position="95"/>
    </location>
</feature>
<evidence type="ECO:0000256" key="8">
    <source>
        <dbReference type="SAM" id="Phobius"/>
    </source>
</evidence>
<keyword evidence="11" id="KW-1185">Reference proteome</keyword>
<dbReference type="InterPro" id="IPR050586">
    <property type="entry name" value="CPA3_Na-H_Antiporter_D"/>
</dbReference>
<feature type="transmembrane region" description="Helical" evidence="8">
    <location>
        <begin position="162"/>
        <end position="184"/>
    </location>
</feature>
<evidence type="ECO:0000259" key="9">
    <source>
        <dbReference type="Pfam" id="PF00361"/>
    </source>
</evidence>
<dbReference type="GO" id="GO:0005886">
    <property type="term" value="C:plasma membrane"/>
    <property type="evidence" value="ECO:0007669"/>
    <property type="project" value="UniProtKB-SubCell"/>
</dbReference>
<keyword evidence="10" id="KW-0830">Ubiquinone</keyword>
<feature type="transmembrane region" description="Helical" evidence="8">
    <location>
        <begin position="403"/>
        <end position="422"/>
    </location>
</feature>
<protein>
    <submittedName>
        <fullName evidence="10">NADH/ubiquinone/plastoquinone</fullName>
    </submittedName>
</protein>
<evidence type="ECO:0000256" key="7">
    <source>
        <dbReference type="RuleBase" id="RU000320"/>
    </source>
</evidence>
<feature type="domain" description="NADH:quinone oxidoreductase/Mrp antiporter transmembrane" evidence="9">
    <location>
        <begin position="127"/>
        <end position="417"/>
    </location>
</feature>
<feature type="transmembrane region" description="Helical" evidence="8">
    <location>
        <begin position="204"/>
        <end position="229"/>
    </location>
</feature>
<dbReference type="PRINTS" id="PR01434">
    <property type="entry name" value="NADHDHGNASE5"/>
</dbReference>
<evidence type="ECO:0000256" key="2">
    <source>
        <dbReference type="ARBA" id="ARBA00005346"/>
    </source>
</evidence>
<feature type="transmembrane region" description="Helical" evidence="8">
    <location>
        <begin position="31"/>
        <end position="50"/>
    </location>
</feature>